<evidence type="ECO:0000256" key="1">
    <source>
        <dbReference type="ARBA" id="ARBA00022679"/>
    </source>
</evidence>
<dbReference type="EMBL" id="UINC01115576">
    <property type="protein sequence ID" value="SVC86706.1"/>
    <property type="molecule type" value="Genomic_DNA"/>
</dbReference>
<dbReference type="Pfam" id="PF01648">
    <property type="entry name" value="ACPS"/>
    <property type="match status" value="1"/>
</dbReference>
<keyword evidence="2" id="KW-0479">Metal-binding</keyword>
<dbReference type="GO" id="GO:0008897">
    <property type="term" value="F:holo-[acyl-carrier-protein] synthase activity"/>
    <property type="evidence" value="ECO:0007669"/>
    <property type="project" value="InterPro"/>
</dbReference>
<dbReference type="GO" id="GO:0006633">
    <property type="term" value="P:fatty acid biosynthetic process"/>
    <property type="evidence" value="ECO:0007669"/>
    <property type="project" value="InterPro"/>
</dbReference>
<keyword evidence="1" id="KW-0808">Transferase</keyword>
<accession>A0A382QMN2</accession>
<dbReference type="InterPro" id="IPR037143">
    <property type="entry name" value="4-PPantetheinyl_Trfase_dom_sf"/>
</dbReference>
<feature type="domain" description="4'-phosphopantetheinyl transferase" evidence="4">
    <location>
        <begin position="8"/>
        <end position="63"/>
    </location>
</feature>
<organism evidence="5">
    <name type="scientific">marine metagenome</name>
    <dbReference type="NCBI Taxonomy" id="408172"/>
    <lineage>
        <taxon>unclassified sequences</taxon>
        <taxon>metagenomes</taxon>
        <taxon>ecological metagenomes</taxon>
    </lineage>
</organism>
<protein>
    <recommendedName>
        <fullName evidence="4">4'-phosphopantetheinyl transferase domain-containing protein</fullName>
    </recommendedName>
</protein>
<evidence type="ECO:0000256" key="3">
    <source>
        <dbReference type="ARBA" id="ARBA00022842"/>
    </source>
</evidence>
<gene>
    <name evidence="5" type="ORF">METZ01_LOCUS339560</name>
</gene>
<dbReference type="NCBIfam" id="TIGR00556">
    <property type="entry name" value="pantethn_trn"/>
    <property type="match status" value="1"/>
</dbReference>
<keyword evidence="3" id="KW-0460">Magnesium</keyword>
<evidence type="ECO:0000259" key="4">
    <source>
        <dbReference type="Pfam" id="PF01648"/>
    </source>
</evidence>
<evidence type="ECO:0000256" key="2">
    <source>
        <dbReference type="ARBA" id="ARBA00022723"/>
    </source>
</evidence>
<evidence type="ECO:0000313" key="5">
    <source>
        <dbReference type="EMBL" id="SVC86706.1"/>
    </source>
</evidence>
<proteinExistence type="predicted"/>
<dbReference type="InterPro" id="IPR008278">
    <property type="entry name" value="4-PPantetheinyl_Trfase_dom"/>
</dbReference>
<dbReference type="InterPro" id="IPR004568">
    <property type="entry name" value="Ppantetheine-prot_Trfase_dom"/>
</dbReference>
<dbReference type="Gene3D" id="3.90.470.20">
    <property type="entry name" value="4'-phosphopantetheinyl transferase domain"/>
    <property type="match status" value="1"/>
</dbReference>
<dbReference type="AlphaFoldDB" id="A0A382QMN2"/>
<reference evidence="5" key="1">
    <citation type="submission" date="2018-05" db="EMBL/GenBank/DDBJ databases">
        <authorList>
            <person name="Lanie J.A."/>
            <person name="Ng W.-L."/>
            <person name="Kazmierczak K.M."/>
            <person name="Andrzejewski T.M."/>
            <person name="Davidsen T.M."/>
            <person name="Wayne K.J."/>
            <person name="Tettelin H."/>
            <person name="Glass J.I."/>
            <person name="Rusch D."/>
            <person name="Podicherti R."/>
            <person name="Tsui H.-C.T."/>
            <person name="Winkler M.E."/>
        </authorList>
    </citation>
    <scope>NUCLEOTIDE SEQUENCE</scope>
</reference>
<sequence>MNLDRKISYLSNNFASKEATSKALGTGFTQGITLKNIEITRNNSGTPCLTLTGKAEQKAEELGLENFFLSISDTSDLSSAIVVGEGS</sequence>
<name>A0A382QMN2_9ZZZZ</name>
<dbReference type="GO" id="GO:0000287">
    <property type="term" value="F:magnesium ion binding"/>
    <property type="evidence" value="ECO:0007669"/>
    <property type="project" value="InterPro"/>
</dbReference>
<dbReference type="SUPFAM" id="SSF56214">
    <property type="entry name" value="4'-phosphopantetheinyl transferase"/>
    <property type="match status" value="1"/>
</dbReference>